<keyword evidence="5" id="KW-1185">Reference proteome</keyword>
<evidence type="ECO:0000313" key="4">
    <source>
        <dbReference type="EMBL" id="KAG9509970.1"/>
    </source>
</evidence>
<dbReference type="Proteomes" id="UP000825002">
    <property type="component" value="Unassembled WGS sequence"/>
</dbReference>
<evidence type="ECO:0000313" key="5">
    <source>
        <dbReference type="Proteomes" id="UP000825002"/>
    </source>
</evidence>
<feature type="domain" description="Ras-GEF" evidence="3">
    <location>
        <begin position="29"/>
        <end position="266"/>
    </location>
</feature>
<dbReference type="InterPro" id="IPR008937">
    <property type="entry name" value="Ras-like_GEF"/>
</dbReference>
<comment type="caution">
    <text evidence="4">The sequence shown here is derived from an EMBL/GenBank/DDBJ whole genome shotgun (WGS) entry which is preliminary data.</text>
</comment>
<sequence length="273" mass="31565">MHGGLHSTMPKRTDFRAPYAPIQSAFDITPEDIACQLTLIDLPLFKAIGRDELINCMGTCSRRGRKQDLSPNIVTMNRQFNQVTFWVVGQILQLGTARARARMISHFIKVARRLRELNNINSCHAVTSALFSSPIFRLEKTWHYVGKKHTKEKQHLDKLMFFFSDQSNFESLRRHLDTCQLPCIPYLGMYLRDLIYVSTANPVGTPKRNNKMASIIDAVQNFQKSEYTIESVDRIQAYLHSCRYLDELQKILEDENYRKSLNLEPPESAPKKL</sequence>
<dbReference type="InterPro" id="IPR001895">
    <property type="entry name" value="RASGEF_cat_dom"/>
</dbReference>
<keyword evidence="1 2" id="KW-0344">Guanine-nucleotide releasing factor</keyword>
<dbReference type="SUPFAM" id="SSF48366">
    <property type="entry name" value="Ras GEF"/>
    <property type="match status" value="1"/>
</dbReference>
<dbReference type="PANTHER" id="PTHR23113:SF368">
    <property type="entry name" value="CELL DIVISION CONTROL PROTEIN 25"/>
    <property type="match status" value="1"/>
</dbReference>
<accession>A0ABQ7S9R7</accession>
<evidence type="ECO:0000259" key="3">
    <source>
        <dbReference type="PROSITE" id="PS50009"/>
    </source>
</evidence>
<dbReference type="InterPro" id="IPR023578">
    <property type="entry name" value="Ras_GEF_dom_sf"/>
</dbReference>
<dbReference type="Gene3D" id="1.10.840.10">
    <property type="entry name" value="Ras guanine-nucleotide exchange factors catalytic domain"/>
    <property type="match status" value="1"/>
</dbReference>
<dbReference type="PROSITE" id="PS50009">
    <property type="entry name" value="RASGEF_CAT"/>
    <property type="match status" value="1"/>
</dbReference>
<reference evidence="4 5" key="1">
    <citation type="submission" date="2020-10" db="EMBL/GenBank/DDBJ databases">
        <authorList>
            <person name="Klimov P.B."/>
            <person name="Dyachkov S.M."/>
            <person name="Chetverikov P.E."/>
        </authorList>
    </citation>
    <scope>NUCLEOTIDE SEQUENCE [LARGE SCALE GENOMIC DNA]</scope>
    <source>
        <strain evidence="4">BMOC 18-1129-001#AD2665</strain>
        <tissue evidence="4">Entire mites</tissue>
    </source>
</reference>
<protein>
    <submittedName>
        <fullName evidence="4">Ras-specific guanine nucleotide-releasing factor RalGPS1</fullName>
    </submittedName>
</protein>
<dbReference type="InterPro" id="IPR036964">
    <property type="entry name" value="RASGEF_cat_dom_sf"/>
</dbReference>
<dbReference type="PANTHER" id="PTHR23113">
    <property type="entry name" value="GUANINE NUCLEOTIDE EXCHANGE FACTOR"/>
    <property type="match status" value="1"/>
</dbReference>
<evidence type="ECO:0000256" key="1">
    <source>
        <dbReference type="ARBA" id="ARBA00022658"/>
    </source>
</evidence>
<gene>
    <name evidence="4" type="primary">RALGPS1</name>
    <name evidence="4" type="ORF">GZH46_01496</name>
</gene>
<evidence type="ECO:0000256" key="2">
    <source>
        <dbReference type="PROSITE-ProRule" id="PRU00168"/>
    </source>
</evidence>
<organism evidence="4 5">
    <name type="scientific">Fragariocoptes setiger</name>
    <dbReference type="NCBI Taxonomy" id="1670756"/>
    <lineage>
        <taxon>Eukaryota</taxon>
        <taxon>Metazoa</taxon>
        <taxon>Ecdysozoa</taxon>
        <taxon>Arthropoda</taxon>
        <taxon>Chelicerata</taxon>
        <taxon>Arachnida</taxon>
        <taxon>Acari</taxon>
        <taxon>Acariformes</taxon>
        <taxon>Trombidiformes</taxon>
        <taxon>Prostigmata</taxon>
        <taxon>Eupodina</taxon>
        <taxon>Eriophyoidea</taxon>
        <taxon>Phytoptidae</taxon>
        <taxon>Fragariocoptes</taxon>
    </lineage>
</organism>
<proteinExistence type="predicted"/>
<dbReference type="Pfam" id="PF00617">
    <property type="entry name" value="RasGEF"/>
    <property type="match status" value="1"/>
</dbReference>
<name>A0ABQ7S9R7_9ACAR</name>
<dbReference type="CDD" id="cd00155">
    <property type="entry name" value="RasGEF"/>
    <property type="match status" value="1"/>
</dbReference>
<dbReference type="SMART" id="SM00147">
    <property type="entry name" value="RasGEF"/>
    <property type="match status" value="1"/>
</dbReference>
<dbReference type="EMBL" id="JAIFTH010000273">
    <property type="protein sequence ID" value="KAG9509970.1"/>
    <property type="molecule type" value="Genomic_DNA"/>
</dbReference>